<dbReference type="InterPro" id="IPR015373">
    <property type="entry name" value="Interferon/interleukin_rcp_dom"/>
</dbReference>
<dbReference type="Proteomes" id="UP000515126">
    <property type="component" value="Chromosome 16"/>
</dbReference>
<dbReference type="SUPFAM" id="SSF49265">
    <property type="entry name" value="Fibronectin type III"/>
    <property type="match status" value="4"/>
</dbReference>
<evidence type="ECO:0000256" key="16">
    <source>
        <dbReference type="ARBA" id="ARBA00023180"/>
    </source>
</evidence>
<evidence type="ECO:0000256" key="4">
    <source>
        <dbReference type="ARBA" id="ARBA00016784"/>
    </source>
</evidence>
<comment type="subcellular location">
    <subcellularLocation>
        <location evidence="19">Cell membrane</location>
        <topology evidence="19">Single-pass type I membrane protein</topology>
    </subcellularLocation>
    <subcellularLocation>
        <location evidence="2 19">Late endosome</location>
    </subcellularLocation>
    <subcellularLocation>
        <location evidence="1 19">Lysosome</location>
    </subcellularLocation>
    <text evidence="19">Interferon binding triggers internalization of the receptor from the cell membrane into endosomes and then into lysosomes.</text>
</comment>
<dbReference type="GO" id="GO:0010467">
    <property type="term" value="P:gene expression"/>
    <property type="evidence" value="ECO:0007669"/>
    <property type="project" value="Ensembl"/>
</dbReference>
<evidence type="ECO:0000256" key="13">
    <source>
        <dbReference type="ARBA" id="ARBA00023136"/>
    </source>
</evidence>
<dbReference type="GO" id="GO:0032496">
    <property type="term" value="P:response to lipopolysaccharide"/>
    <property type="evidence" value="ECO:0007669"/>
    <property type="project" value="UniProtKB-UniRule"/>
</dbReference>
<evidence type="ECO:0000313" key="26">
    <source>
        <dbReference type="Proteomes" id="UP000515126"/>
    </source>
</evidence>
<dbReference type="Pfam" id="PF01108">
    <property type="entry name" value="Tissue_fac"/>
    <property type="match status" value="1"/>
</dbReference>
<dbReference type="GO" id="GO:0004905">
    <property type="term" value="F:type I interferon receptor activity"/>
    <property type="evidence" value="ECO:0007669"/>
    <property type="project" value="UniProtKB-UniRule"/>
</dbReference>
<keyword evidence="15 19" id="KW-0675">Receptor</keyword>
<feature type="disulfide bond" evidence="20">
    <location>
        <begin position="398"/>
        <end position="420"/>
    </location>
</feature>
<evidence type="ECO:0000256" key="23">
    <source>
        <dbReference type="SAM" id="Phobius"/>
    </source>
</evidence>
<dbReference type="GO" id="GO:0042110">
    <property type="term" value="P:T cell activation"/>
    <property type="evidence" value="ECO:0007669"/>
    <property type="project" value="Ensembl"/>
</dbReference>
<evidence type="ECO:0000256" key="11">
    <source>
        <dbReference type="ARBA" id="ARBA00022843"/>
    </source>
</evidence>
<dbReference type="InterPro" id="IPR036116">
    <property type="entry name" value="FN3_sf"/>
</dbReference>
<dbReference type="FunFam" id="2.60.40.10:FF:001548">
    <property type="entry name" value="Interferon receptor 1 isoform 4"/>
    <property type="match status" value="1"/>
</dbReference>
<dbReference type="Gene3D" id="2.60.40.10">
    <property type="entry name" value="Immunoglobulins"/>
    <property type="match status" value="4"/>
</dbReference>
<sequence>MLAVVGAAALVLVAGAPWVLPSAAGGENLKPPENIDIYIIDDNYTLKWSSPGESMGSVTFSAEYRTKDEAKWLKVPECQHTTRTKCEFSLLDTNVYIKTQFRVRAEEGNSTSSWNEVDPFIPFYTAHMSPPEVRLEAEDKAILVHISPPGQDGNVWALERPSFSYTIRFWQKSSSDKKTINSTYYLEKIPDLLPETTYCLEVKAIHPSLKKHSNYSAVQCISTTVTNKMPVPGNLEVDAQGKSYVLKWVYIVSTDVSFRAQWLPGYSKSSSGSRSDKWRQIPTCANVQTTHCVFSQDTVYTGTFFLRVQASEGNHTSFWSEEKFIDSQIYILLPPPVITVTAMSSDTLLVYVNCQDSKCDGLNYEIIFWEDTSNTKIRTVEDSPELTLKNLQPLTVYCVQARVLYTALLNKTSNFSDKLCEKTRPGSFSTIWIITGLGAVLFSVMVLYALRSVWKYLCHVCFPPLKPPRSIDEFFSEPPSKNLVLLTAEEHTERCFIIENADTVAVEEKRASEEDLRKYSSQTSQDSGNYSNEEEGEGSVGTESGQAVLSAAPCGGLWSEPGPPGTLEDGTCFLGNEKHLQSPALRTEPALLC</sequence>
<evidence type="ECO:0000256" key="2">
    <source>
        <dbReference type="ARBA" id="ARBA00004603"/>
    </source>
</evidence>
<dbReference type="GO" id="GO:0005764">
    <property type="term" value="C:lysosome"/>
    <property type="evidence" value="ECO:0007669"/>
    <property type="project" value="UniProtKB-SubCell"/>
</dbReference>
<comment type="similarity">
    <text evidence="3 19">Belongs to the type II cytokine receptor family.</text>
</comment>
<feature type="domain" description="Fibronectin type-III" evidence="25">
    <location>
        <begin position="334"/>
        <end position="426"/>
    </location>
</feature>
<protein>
    <recommendedName>
        <fullName evidence="4 19">Interferon alpha/beta receptor 1</fullName>
        <shortName evidence="19">IFN-R-1</shortName>
        <shortName evidence="19">IFN-alpha/beta receptor 1</shortName>
    </recommendedName>
    <alternativeName>
        <fullName evidence="18 19">Type I interferon receptor 1</fullName>
    </alternativeName>
</protein>
<keyword evidence="5 19" id="KW-1003">Cell membrane</keyword>
<evidence type="ECO:0000256" key="24">
    <source>
        <dbReference type="SAM" id="SignalP"/>
    </source>
</evidence>
<keyword evidence="13 19" id="KW-0472">Membrane</keyword>
<accession>A0A6P5R7R8</accession>
<keyword evidence="17 19" id="KW-0458">Lysosome</keyword>
<dbReference type="PANTHER" id="PTHR20859:SF54">
    <property type="entry name" value="INTERFERON ALPHA_BETA RECEPTOR 1"/>
    <property type="match status" value="1"/>
</dbReference>
<keyword evidence="12 19" id="KW-1133">Transmembrane helix</keyword>
<keyword evidence="7 19" id="KW-0812">Transmembrane</keyword>
<evidence type="ECO:0000256" key="12">
    <source>
        <dbReference type="ARBA" id="ARBA00022989"/>
    </source>
</evidence>
<feature type="signal peptide" evidence="24">
    <location>
        <begin position="1"/>
        <end position="25"/>
    </location>
</feature>
<evidence type="ECO:0000256" key="21">
    <source>
        <dbReference type="PIRSR" id="PIRSR016567-51"/>
    </source>
</evidence>
<dbReference type="CDD" id="cd00063">
    <property type="entry name" value="FN3"/>
    <property type="match status" value="1"/>
</dbReference>
<dbReference type="RefSeq" id="XP_021040931.1">
    <property type="nucleotide sequence ID" value="XM_021185272.1"/>
</dbReference>
<dbReference type="InterPro" id="IPR003961">
    <property type="entry name" value="FN3_dom"/>
</dbReference>
<evidence type="ECO:0000256" key="17">
    <source>
        <dbReference type="ARBA" id="ARBA00023228"/>
    </source>
</evidence>
<feature type="region of interest" description="Disordered" evidence="22">
    <location>
        <begin position="512"/>
        <end position="544"/>
    </location>
</feature>
<comment type="function">
    <text evidence="19">Together with IFNAR2, forms the heterodimeric receptor for type I interferons (including interferons alpha, beta, epsilon, omega and kappa). Type I interferon binding activates the JAK-STAT signaling cascade. Can also act independently of IFNAR2: form an active IFNB1 receptor by itself and activate a signaling cascade that does not involve activation of the JAK-STAT pathway.</text>
</comment>
<dbReference type="PROSITE" id="PS50853">
    <property type="entry name" value="FN3"/>
    <property type="match status" value="2"/>
</dbReference>
<reference evidence="27" key="1">
    <citation type="submission" date="2025-08" db="UniProtKB">
        <authorList>
            <consortium name="RefSeq"/>
        </authorList>
    </citation>
    <scope>IDENTIFICATION</scope>
</reference>
<feature type="disulfide bond" evidence="20">
    <location>
        <begin position="78"/>
        <end position="86"/>
    </location>
</feature>
<evidence type="ECO:0000256" key="8">
    <source>
        <dbReference type="ARBA" id="ARBA00022729"/>
    </source>
</evidence>
<keyword evidence="21" id="KW-1017">Isopeptide bond</keyword>
<dbReference type="FunFam" id="2.60.40.10:FF:000842">
    <property type="entry name" value="Interferon receptor 1 isoform 4"/>
    <property type="match status" value="2"/>
</dbReference>
<evidence type="ECO:0000256" key="22">
    <source>
        <dbReference type="SAM" id="MobiDB-lite"/>
    </source>
</evidence>
<keyword evidence="9" id="KW-0677">Repeat</keyword>
<evidence type="ECO:0000256" key="19">
    <source>
        <dbReference type="PIRNR" id="PIRNR016567"/>
    </source>
</evidence>
<evidence type="ECO:0000256" key="1">
    <source>
        <dbReference type="ARBA" id="ARBA00004371"/>
    </source>
</evidence>
<dbReference type="KEGG" id="mcal:110311756"/>
<dbReference type="GO" id="GO:0005770">
    <property type="term" value="C:late endosome"/>
    <property type="evidence" value="ECO:0007669"/>
    <property type="project" value="UniProtKB-SubCell"/>
</dbReference>
<dbReference type="InterPro" id="IPR050650">
    <property type="entry name" value="Type-II_Cytokine-TF_Rcpt"/>
</dbReference>
<evidence type="ECO:0000256" key="15">
    <source>
        <dbReference type="ARBA" id="ARBA00023170"/>
    </source>
</evidence>
<evidence type="ECO:0000256" key="9">
    <source>
        <dbReference type="ARBA" id="ARBA00022737"/>
    </source>
</evidence>
<keyword evidence="26" id="KW-1185">Reference proteome</keyword>
<evidence type="ECO:0000256" key="6">
    <source>
        <dbReference type="ARBA" id="ARBA00022553"/>
    </source>
</evidence>
<keyword evidence="16" id="KW-0325">Glycoprotein</keyword>
<evidence type="ECO:0000256" key="3">
    <source>
        <dbReference type="ARBA" id="ARBA00005399"/>
    </source>
</evidence>
<dbReference type="CTD" id="3454"/>
<feature type="transmembrane region" description="Helical" evidence="23">
    <location>
        <begin position="430"/>
        <end position="450"/>
    </location>
</feature>
<dbReference type="GO" id="GO:0051607">
    <property type="term" value="P:defense response to virus"/>
    <property type="evidence" value="ECO:0007669"/>
    <property type="project" value="Ensembl"/>
</dbReference>
<gene>
    <name evidence="27" type="primary">Ifnar1</name>
</gene>
<keyword evidence="14 20" id="KW-1015">Disulfide bond</keyword>
<feature type="disulfide bond" evidence="20">
    <location>
        <begin position="284"/>
        <end position="292"/>
    </location>
</feature>
<feature type="chain" id="PRO_5028117694" description="Interferon alpha/beta receptor 1" evidence="24">
    <location>
        <begin position="26"/>
        <end position="593"/>
    </location>
</feature>
<dbReference type="AlphaFoldDB" id="A0A6P5R7R8"/>
<keyword evidence="6" id="KW-0597">Phosphoprotein</keyword>
<evidence type="ECO:0000256" key="7">
    <source>
        <dbReference type="ARBA" id="ARBA00022692"/>
    </source>
</evidence>
<feature type="cross-link" description="Glycyl lysine isopeptide (Lys-Gly) (interchain with G-Cter in ubiquitin)" evidence="21">
    <location>
        <position position="518"/>
    </location>
</feature>
<evidence type="ECO:0000256" key="20">
    <source>
        <dbReference type="PIRSR" id="PIRSR016567-50"/>
    </source>
</evidence>
<dbReference type="GO" id="GO:0019962">
    <property type="term" value="F:type I interferon binding"/>
    <property type="evidence" value="ECO:0007669"/>
    <property type="project" value="UniProtKB-UniRule"/>
</dbReference>
<dbReference type="InterPro" id="IPR016669">
    <property type="entry name" value="Interferon_alpha/beta_rcpt-1"/>
</dbReference>
<evidence type="ECO:0000256" key="10">
    <source>
        <dbReference type="ARBA" id="ARBA00022753"/>
    </source>
</evidence>
<dbReference type="PANTHER" id="PTHR20859">
    <property type="entry name" value="INTERFERON/INTERLEUKIN RECEPTOR"/>
    <property type="match status" value="1"/>
</dbReference>
<evidence type="ECO:0000259" key="25">
    <source>
        <dbReference type="PROSITE" id="PS50853"/>
    </source>
</evidence>
<dbReference type="InterPro" id="IPR013783">
    <property type="entry name" value="Ig-like_fold"/>
</dbReference>
<comment type="subunit">
    <text evidence="19">Heterodimer with IFNAR2.</text>
</comment>
<dbReference type="GO" id="GO:0005886">
    <property type="term" value="C:plasma membrane"/>
    <property type="evidence" value="ECO:0007669"/>
    <property type="project" value="UniProtKB-SubCell"/>
</dbReference>
<dbReference type="GO" id="GO:0045893">
    <property type="term" value="P:positive regulation of DNA-templated transcription"/>
    <property type="evidence" value="ECO:0007669"/>
    <property type="project" value="Ensembl"/>
</dbReference>
<dbReference type="Pfam" id="PF09294">
    <property type="entry name" value="Interfer-bind"/>
    <property type="match status" value="2"/>
</dbReference>
<dbReference type="PIRSF" id="PIRSF016567">
    <property type="entry name" value="IFN_alpha/beta_recept-1"/>
    <property type="match status" value="1"/>
</dbReference>
<name>A0A6P5R7R8_MUSCR</name>
<dbReference type="GO" id="GO:0035457">
    <property type="term" value="P:cellular response to interferon-alpha"/>
    <property type="evidence" value="ECO:0007669"/>
    <property type="project" value="UniProtKB-UniRule"/>
</dbReference>
<keyword evidence="8 24" id="KW-0732">Signal</keyword>
<organism evidence="26 27">
    <name type="scientific">Mus caroli</name>
    <name type="common">Ryukyu mouse</name>
    <name type="synonym">Ricefield mouse</name>
    <dbReference type="NCBI Taxonomy" id="10089"/>
    <lineage>
        <taxon>Eukaryota</taxon>
        <taxon>Metazoa</taxon>
        <taxon>Chordata</taxon>
        <taxon>Craniata</taxon>
        <taxon>Vertebrata</taxon>
        <taxon>Euteleostomi</taxon>
        <taxon>Mammalia</taxon>
        <taxon>Eutheria</taxon>
        <taxon>Euarchontoglires</taxon>
        <taxon>Glires</taxon>
        <taxon>Rodentia</taxon>
        <taxon>Myomorpha</taxon>
        <taxon>Muroidea</taxon>
        <taxon>Muridae</taxon>
        <taxon>Murinae</taxon>
        <taxon>Mus</taxon>
        <taxon>Mus</taxon>
    </lineage>
</organism>
<feature type="disulfide bond" evidence="20">
    <location>
        <begin position="199"/>
        <end position="220"/>
    </location>
</feature>
<evidence type="ECO:0000256" key="18">
    <source>
        <dbReference type="ARBA" id="ARBA00032112"/>
    </source>
</evidence>
<dbReference type="GO" id="GO:0032728">
    <property type="term" value="P:positive regulation of interferon-beta production"/>
    <property type="evidence" value="ECO:0007669"/>
    <property type="project" value="Ensembl"/>
</dbReference>
<proteinExistence type="inferred from homology"/>
<feature type="domain" description="Fibronectin type-III" evidence="25">
    <location>
        <begin position="31"/>
        <end position="128"/>
    </location>
</feature>
<evidence type="ECO:0000256" key="5">
    <source>
        <dbReference type="ARBA" id="ARBA00022475"/>
    </source>
</evidence>
<evidence type="ECO:0000313" key="27">
    <source>
        <dbReference type="RefSeq" id="XP_021040931.1"/>
    </source>
</evidence>
<evidence type="ECO:0000256" key="14">
    <source>
        <dbReference type="ARBA" id="ARBA00023157"/>
    </source>
</evidence>
<dbReference type="SMART" id="SM00060">
    <property type="entry name" value="FN3"/>
    <property type="match status" value="3"/>
</dbReference>
<dbReference type="GeneID" id="110311756"/>
<dbReference type="GO" id="GO:0032729">
    <property type="term" value="P:positive regulation of type II interferon production"/>
    <property type="evidence" value="ECO:0007669"/>
    <property type="project" value="Ensembl"/>
</dbReference>
<keyword evidence="11 21" id="KW-0832">Ubl conjugation</keyword>
<keyword evidence="10 19" id="KW-0967">Endosome</keyword>
<dbReference type="GO" id="GO:0032731">
    <property type="term" value="P:positive regulation of interleukin-1 beta production"/>
    <property type="evidence" value="ECO:0007669"/>
    <property type="project" value="Ensembl"/>
</dbReference>